<dbReference type="GO" id="GO:0046872">
    <property type="term" value="F:metal ion binding"/>
    <property type="evidence" value="ECO:0007669"/>
    <property type="project" value="UniProtKB-KW"/>
</dbReference>
<dbReference type="Pfam" id="PF03352">
    <property type="entry name" value="Adenine_glyco"/>
    <property type="match status" value="1"/>
</dbReference>
<keyword evidence="1" id="KW-0479">Metal-binding</keyword>
<reference evidence="2" key="2">
    <citation type="submission" date="2023-06" db="EMBL/GenBank/DDBJ databases">
        <authorList>
            <person name="Ma L."/>
            <person name="Liu K.-W."/>
            <person name="Li Z."/>
            <person name="Hsiao Y.-Y."/>
            <person name="Qi Y."/>
            <person name="Fu T."/>
            <person name="Tang G."/>
            <person name="Zhang D."/>
            <person name="Sun W.-H."/>
            <person name="Liu D.-K."/>
            <person name="Li Y."/>
            <person name="Chen G.-Z."/>
            <person name="Liu X.-D."/>
            <person name="Liao X.-Y."/>
            <person name="Jiang Y.-T."/>
            <person name="Yu X."/>
            <person name="Hao Y."/>
            <person name="Huang J."/>
            <person name="Zhao X.-W."/>
            <person name="Ke S."/>
            <person name="Chen Y.-Y."/>
            <person name="Wu W.-L."/>
            <person name="Hsu J.-L."/>
            <person name="Lin Y.-F."/>
            <person name="Huang M.-D."/>
            <person name="Li C.-Y."/>
            <person name="Huang L."/>
            <person name="Wang Z.-W."/>
            <person name="Zhao X."/>
            <person name="Zhong W.-Y."/>
            <person name="Peng D.-H."/>
            <person name="Ahmad S."/>
            <person name="Lan S."/>
            <person name="Zhang J.-S."/>
            <person name="Tsai W.-C."/>
            <person name="Van De Peer Y."/>
            <person name="Liu Z.-J."/>
        </authorList>
    </citation>
    <scope>NUCLEOTIDE SEQUENCE</scope>
    <source>
        <strain evidence="2">CP</strain>
        <tissue evidence="2">Leaves</tissue>
    </source>
</reference>
<evidence type="ECO:0000256" key="1">
    <source>
        <dbReference type="PIRSR" id="PIRSR605019-1"/>
    </source>
</evidence>
<evidence type="ECO:0000313" key="2">
    <source>
        <dbReference type="EMBL" id="KAK1310204.1"/>
    </source>
</evidence>
<comment type="caution">
    <text evidence="2">The sequence shown here is derived from an EMBL/GenBank/DDBJ whole genome shotgun (WGS) entry which is preliminary data.</text>
</comment>
<keyword evidence="1" id="KW-0862">Zinc</keyword>
<evidence type="ECO:0000313" key="3">
    <source>
        <dbReference type="Proteomes" id="UP001180020"/>
    </source>
</evidence>
<dbReference type="GO" id="GO:0008725">
    <property type="term" value="F:DNA-3-methyladenine glycosylase activity"/>
    <property type="evidence" value="ECO:0007669"/>
    <property type="project" value="InterPro"/>
</dbReference>
<dbReference type="SUPFAM" id="SSF48150">
    <property type="entry name" value="DNA-glycosylase"/>
    <property type="match status" value="1"/>
</dbReference>
<sequence length="304" mass="35243">MPTQDLRRYHISEKALTLKENDKKPSKAFLSKNLQKVYPIGFQKSVSGWSLSSFALLQSSNATLFDRPNTRWGVRTPGSVGRVGSIERRDDIACDGEERLGCRDGELRRCNWITKSSEKYILDVERTIDMLLERSDHQKRSRKKTQGRDRYQEGPRRKRAWLVRFKMEMTFFDEESSGEVFSRFDANVIANMEENDIMEVSSMKKLMLREIRVRCIVNNARCVLKVVEEFGSFSAYLWSYVSYKPIINGYKNTNNIPMRTPKSEAMSRDMVNRGFRLVGPTIIQSFMQASGMTHDHLSGCFRKA</sequence>
<dbReference type="PANTHER" id="PTHR31116">
    <property type="entry name" value="OS04G0501200 PROTEIN"/>
    <property type="match status" value="1"/>
</dbReference>
<name>A0AAV9EA25_ACOCL</name>
<dbReference type="InterPro" id="IPR011257">
    <property type="entry name" value="DNA_glycosylase"/>
</dbReference>
<protein>
    <recommendedName>
        <fullName evidence="4">DNA-3-methyladenine glycosylase I</fullName>
    </recommendedName>
</protein>
<gene>
    <name evidence="2" type="ORF">QJS10_CPA08g01813</name>
</gene>
<keyword evidence="3" id="KW-1185">Reference proteome</keyword>
<dbReference type="InterPro" id="IPR005019">
    <property type="entry name" value="Adenine_glyco"/>
</dbReference>
<dbReference type="Proteomes" id="UP001180020">
    <property type="component" value="Unassembled WGS sequence"/>
</dbReference>
<feature type="binding site" evidence="1">
    <location>
        <position position="300"/>
    </location>
    <ligand>
        <name>Zn(2+)</name>
        <dbReference type="ChEBI" id="CHEBI:29105"/>
    </ligand>
</feature>
<evidence type="ECO:0008006" key="4">
    <source>
        <dbReference type="Google" id="ProtNLM"/>
    </source>
</evidence>
<dbReference type="GO" id="GO:0006284">
    <property type="term" value="P:base-excision repair"/>
    <property type="evidence" value="ECO:0007669"/>
    <property type="project" value="InterPro"/>
</dbReference>
<dbReference type="EMBL" id="JAUJYO010000008">
    <property type="protein sequence ID" value="KAK1310204.1"/>
    <property type="molecule type" value="Genomic_DNA"/>
</dbReference>
<feature type="binding site" evidence="1">
    <location>
        <position position="296"/>
    </location>
    <ligand>
        <name>Zn(2+)</name>
        <dbReference type="ChEBI" id="CHEBI:29105"/>
    </ligand>
</feature>
<dbReference type="PANTHER" id="PTHR31116:SF29">
    <property type="entry name" value="DNA GLYCOSYLASE SUPERFAMILY PROTEIN"/>
    <property type="match status" value="1"/>
</dbReference>
<accession>A0AAV9EA25</accession>
<dbReference type="AlphaFoldDB" id="A0AAV9EA25"/>
<dbReference type="Gene3D" id="1.10.340.30">
    <property type="entry name" value="Hypothetical protein, domain 2"/>
    <property type="match status" value="1"/>
</dbReference>
<proteinExistence type="predicted"/>
<reference evidence="2" key="1">
    <citation type="journal article" date="2023" name="Nat. Commun.">
        <title>Diploid and tetraploid genomes of Acorus and the evolution of monocots.</title>
        <authorList>
            <person name="Ma L."/>
            <person name="Liu K.W."/>
            <person name="Li Z."/>
            <person name="Hsiao Y.Y."/>
            <person name="Qi Y."/>
            <person name="Fu T."/>
            <person name="Tang G.D."/>
            <person name="Zhang D."/>
            <person name="Sun W.H."/>
            <person name="Liu D.K."/>
            <person name="Li Y."/>
            <person name="Chen G.Z."/>
            <person name="Liu X.D."/>
            <person name="Liao X.Y."/>
            <person name="Jiang Y.T."/>
            <person name="Yu X."/>
            <person name="Hao Y."/>
            <person name="Huang J."/>
            <person name="Zhao X.W."/>
            <person name="Ke S."/>
            <person name="Chen Y.Y."/>
            <person name="Wu W.L."/>
            <person name="Hsu J.L."/>
            <person name="Lin Y.F."/>
            <person name="Huang M.D."/>
            <person name="Li C.Y."/>
            <person name="Huang L."/>
            <person name="Wang Z.W."/>
            <person name="Zhao X."/>
            <person name="Zhong W.Y."/>
            <person name="Peng D.H."/>
            <person name="Ahmad S."/>
            <person name="Lan S."/>
            <person name="Zhang J.S."/>
            <person name="Tsai W.C."/>
            <person name="Van de Peer Y."/>
            <person name="Liu Z.J."/>
        </authorList>
    </citation>
    <scope>NUCLEOTIDE SEQUENCE</scope>
    <source>
        <strain evidence="2">CP</strain>
    </source>
</reference>
<organism evidence="2 3">
    <name type="scientific">Acorus calamus</name>
    <name type="common">Sweet flag</name>
    <dbReference type="NCBI Taxonomy" id="4465"/>
    <lineage>
        <taxon>Eukaryota</taxon>
        <taxon>Viridiplantae</taxon>
        <taxon>Streptophyta</taxon>
        <taxon>Embryophyta</taxon>
        <taxon>Tracheophyta</taxon>
        <taxon>Spermatophyta</taxon>
        <taxon>Magnoliopsida</taxon>
        <taxon>Liliopsida</taxon>
        <taxon>Acoraceae</taxon>
        <taxon>Acorus</taxon>
    </lineage>
</organism>